<dbReference type="InterPro" id="IPR048328">
    <property type="entry name" value="Dyp_perox_C"/>
</dbReference>
<comment type="similarity">
    <text evidence="6">Belongs to the DyP-type peroxidase family.</text>
</comment>
<dbReference type="InterPro" id="IPR048327">
    <property type="entry name" value="Dyp_perox_N"/>
</dbReference>
<accession>C0E072</accession>
<evidence type="ECO:0000259" key="7">
    <source>
        <dbReference type="Pfam" id="PF04261"/>
    </source>
</evidence>
<comment type="caution">
    <text evidence="9">The sequence shown here is derived from an EMBL/GenBank/DDBJ whole genome shotgun (WGS) entry which is preliminary data.</text>
</comment>
<keyword evidence="2 9" id="KW-0575">Peroxidase</keyword>
<dbReference type="EMBL" id="ACEB01000004">
    <property type="protein sequence ID" value="EEG27963.1"/>
    <property type="molecule type" value="Genomic_DNA"/>
</dbReference>
<dbReference type="AlphaFoldDB" id="C0E072"/>
<protein>
    <submittedName>
        <fullName evidence="9">Dyp-type peroxidase family protein</fullName>
    </submittedName>
</protein>
<comment type="cofactor">
    <cofactor evidence="1">
        <name>heme b</name>
        <dbReference type="ChEBI" id="CHEBI:60344"/>
    </cofactor>
</comment>
<keyword evidence="5" id="KW-0408">Iron</keyword>
<dbReference type="RefSeq" id="WP_005519613.1">
    <property type="nucleotide sequence ID" value="NZ_EQ973328.1"/>
</dbReference>
<dbReference type="InterPro" id="IPR011008">
    <property type="entry name" value="Dimeric_a/b-barrel"/>
</dbReference>
<evidence type="ECO:0000313" key="10">
    <source>
        <dbReference type="Proteomes" id="UP000006247"/>
    </source>
</evidence>
<evidence type="ECO:0000256" key="2">
    <source>
        <dbReference type="ARBA" id="ARBA00022559"/>
    </source>
</evidence>
<dbReference type="PANTHER" id="PTHR30521:SF0">
    <property type="entry name" value="DYP-TYPE PEROXIDASE FAMILY PROTEIN"/>
    <property type="match status" value="1"/>
</dbReference>
<gene>
    <name evidence="9" type="ORF">CORMATOL_00372</name>
</gene>
<dbReference type="Proteomes" id="UP000006247">
    <property type="component" value="Unassembled WGS sequence"/>
</dbReference>
<dbReference type="NCBIfam" id="TIGR01413">
    <property type="entry name" value="Dyp_perox_fam"/>
    <property type="match status" value="1"/>
</dbReference>
<evidence type="ECO:0000259" key="8">
    <source>
        <dbReference type="Pfam" id="PF20628"/>
    </source>
</evidence>
<keyword evidence="3" id="KW-0479">Metal-binding</keyword>
<dbReference type="Pfam" id="PF04261">
    <property type="entry name" value="Dyp_perox_N"/>
    <property type="match status" value="1"/>
</dbReference>
<evidence type="ECO:0000256" key="5">
    <source>
        <dbReference type="ARBA" id="ARBA00023004"/>
    </source>
</evidence>
<dbReference type="SUPFAM" id="SSF54909">
    <property type="entry name" value="Dimeric alpha+beta barrel"/>
    <property type="match status" value="1"/>
</dbReference>
<dbReference type="GO" id="GO:0004601">
    <property type="term" value="F:peroxidase activity"/>
    <property type="evidence" value="ECO:0007669"/>
    <property type="project" value="UniProtKB-KW"/>
</dbReference>
<dbReference type="GO" id="GO:0046872">
    <property type="term" value="F:metal ion binding"/>
    <property type="evidence" value="ECO:0007669"/>
    <property type="project" value="UniProtKB-KW"/>
</dbReference>
<evidence type="ECO:0000256" key="6">
    <source>
        <dbReference type="ARBA" id="ARBA00025737"/>
    </source>
</evidence>
<feature type="domain" description="Dyp-type peroxidase N-terminal" evidence="7">
    <location>
        <begin position="4"/>
        <end position="135"/>
    </location>
</feature>
<dbReference type="GO" id="GO:0005829">
    <property type="term" value="C:cytosol"/>
    <property type="evidence" value="ECO:0007669"/>
    <property type="project" value="TreeGrafter"/>
</dbReference>
<proteinExistence type="inferred from homology"/>
<keyword evidence="4" id="KW-0560">Oxidoreductase</keyword>
<dbReference type="PANTHER" id="PTHR30521">
    <property type="entry name" value="DEFERROCHELATASE/PEROXIDASE"/>
    <property type="match status" value="1"/>
</dbReference>
<evidence type="ECO:0000256" key="4">
    <source>
        <dbReference type="ARBA" id="ARBA00023002"/>
    </source>
</evidence>
<feature type="domain" description="Dyp-type peroxidase C-terminal" evidence="8">
    <location>
        <begin position="138"/>
        <end position="296"/>
    </location>
</feature>
<dbReference type="HOGENOM" id="CLU_044178_1_0_11"/>
<evidence type="ECO:0000256" key="3">
    <source>
        <dbReference type="ARBA" id="ARBA00022723"/>
    </source>
</evidence>
<organism evidence="9 10">
    <name type="scientific">Corynebacterium matruchotii ATCC 33806</name>
    <dbReference type="NCBI Taxonomy" id="566549"/>
    <lineage>
        <taxon>Bacteria</taxon>
        <taxon>Bacillati</taxon>
        <taxon>Actinomycetota</taxon>
        <taxon>Actinomycetes</taxon>
        <taxon>Mycobacteriales</taxon>
        <taxon>Corynebacteriaceae</taxon>
        <taxon>Corynebacterium</taxon>
    </lineage>
</organism>
<evidence type="ECO:0000256" key="1">
    <source>
        <dbReference type="ARBA" id="ARBA00001970"/>
    </source>
</evidence>
<evidence type="ECO:0000313" key="9">
    <source>
        <dbReference type="EMBL" id="EEG27963.1"/>
    </source>
</evidence>
<sequence length="312" mass="34845">MPAQTIIAPPSTAALFLIFTIDETTPETIDTVRDLFADFPGLNRTVSFRYPDADLYGVIGIGARLWPLITSAPIPEQLHEFREIRGAKHSAPSTPGDLILHLRAASVDMCWELARIVMDRLDNVATVVDETHGFKFFDNRDLLGFVDGTENPENSDAENAVRISTPSTSPYINGSYLIVQKYLHDMNAWKELNTEEQEKVIGRTKLDNVELDDATKPNNSHVAINDVDSDIYRLNMPFGSFKEQEFGTYFAGYSGDVSVTEEMLTNMFVGKPTGNYDRILDFSYPTTGTLFFIPSIELLDDFAEQLPAPTAE</sequence>
<reference evidence="9 10" key="1">
    <citation type="submission" date="2009-01" db="EMBL/GenBank/DDBJ databases">
        <authorList>
            <person name="Fulton L."/>
            <person name="Clifton S."/>
            <person name="Chinwalla A.T."/>
            <person name="Mitreva M."/>
            <person name="Sodergren E."/>
            <person name="Weinstock G."/>
            <person name="Clifton S."/>
            <person name="Dooling D.J."/>
            <person name="Fulton B."/>
            <person name="Minx P."/>
            <person name="Pepin K.H."/>
            <person name="Johnson M."/>
            <person name="Bhonagiri V."/>
            <person name="Nash W.E."/>
            <person name="Mardis E.R."/>
            <person name="Wilson R.K."/>
        </authorList>
    </citation>
    <scope>NUCLEOTIDE SEQUENCE [LARGE SCALE GENOMIC DNA]</scope>
    <source>
        <strain evidence="9 10">ATCC 33806</strain>
    </source>
</reference>
<name>C0E072_9CORY</name>
<dbReference type="Pfam" id="PF20628">
    <property type="entry name" value="Dyp_perox_C"/>
    <property type="match status" value="1"/>
</dbReference>
<dbReference type="PROSITE" id="PS51404">
    <property type="entry name" value="DYP_PEROXIDASE"/>
    <property type="match status" value="1"/>
</dbReference>
<dbReference type="GO" id="GO:0020037">
    <property type="term" value="F:heme binding"/>
    <property type="evidence" value="ECO:0007669"/>
    <property type="project" value="InterPro"/>
</dbReference>
<dbReference type="InterPro" id="IPR006314">
    <property type="entry name" value="Dyp_peroxidase"/>
</dbReference>